<proteinExistence type="inferred from homology"/>
<dbReference type="PANTHER" id="PTHR35936">
    <property type="entry name" value="MEMBRANE-BOUND LYTIC MUREIN TRANSGLYCOSYLASE F"/>
    <property type="match status" value="1"/>
</dbReference>
<dbReference type="STRING" id="1429083.GCA_001885685_01283"/>
<feature type="chain" id="PRO_5010256619" evidence="3">
    <location>
        <begin position="21"/>
        <end position="261"/>
    </location>
</feature>
<organism evidence="5 6">
    <name type="scientific">Atopomonas hussainii</name>
    <dbReference type="NCBI Taxonomy" id="1429083"/>
    <lineage>
        <taxon>Bacteria</taxon>
        <taxon>Pseudomonadati</taxon>
        <taxon>Pseudomonadota</taxon>
        <taxon>Gammaproteobacteria</taxon>
        <taxon>Pseudomonadales</taxon>
        <taxon>Pseudomonadaceae</taxon>
        <taxon>Atopomonas</taxon>
    </lineage>
</organism>
<reference evidence="5 6" key="1">
    <citation type="submission" date="2016-10" db="EMBL/GenBank/DDBJ databases">
        <authorList>
            <person name="de Groot N.N."/>
        </authorList>
    </citation>
    <scope>NUCLEOTIDE SEQUENCE [LARGE SCALE GENOMIC DNA]</scope>
    <source>
        <strain evidence="5 6">JCM 19513</strain>
    </source>
</reference>
<gene>
    <name evidence="5" type="ORF">SAMN05216214_105142</name>
</gene>
<dbReference type="InterPro" id="IPR001638">
    <property type="entry name" value="Solute-binding_3/MltF_N"/>
</dbReference>
<keyword evidence="2 3" id="KW-0732">Signal</keyword>
<dbReference type="AlphaFoldDB" id="A0A1H7K4J7"/>
<feature type="domain" description="Solute-binding protein family 3/N-terminal" evidence="4">
    <location>
        <begin position="27"/>
        <end position="244"/>
    </location>
</feature>
<sequence>MLRLTACLLLGLVLSTGSRAQSNIILTNGEWPPYLGEMLPYNGTASRIISEAFASQGMQVRWDFHAWDRAFELAQQGLRDGTAVWSSTPEREHDFYISAPVLRSGHFFYSLRERAFDWQQMDDLEGLQVGLTRSYNYGKALQKAARQGLISTRTANNDLTNLRRLLRGQIDIFPINPVVADSLLQTHFTPEERERLVQHPKPIRQYTLHLLLSRKVLGNQRTLERFNNGLEQLWRDGRMQRYLQDFERPDGLQAIPPSANR</sequence>
<dbReference type="Proteomes" id="UP000185766">
    <property type="component" value="Unassembled WGS sequence"/>
</dbReference>
<accession>A0A1H7K4J7</accession>
<comment type="similarity">
    <text evidence="1">Belongs to the bacterial solute-binding protein 3 family.</text>
</comment>
<feature type="signal peptide" evidence="3">
    <location>
        <begin position="1"/>
        <end position="20"/>
    </location>
</feature>
<dbReference type="PANTHER" id="PTHR35936:SF25">
    <property type="entry name" value="ABC TRANSPORTER SUBSTRATE-BINDING PROTEIN"/>
    <property type="match status" value="1"/>
</dbReference>
<evidence type="ECO:0000259" key="4">
    <source>
        <dbReference type="Pfam" id="PF00497"/>
    </source>
</evidence>
<dbReference type="Gene3D" id="3.40.190.10">
    <property type="entry name" value="Periplasmic binding protein-like II"/>
    <property type="match status" value="2"/>
</dbReference>
<dbReference type="EMBL" id="FOAS01000005">
    <property type="protein sequence ID" value="SEK81436.1"/>
    <property type="molecule type" value="Genomic_DNA"/>
</dbReference>
<name>A0A1H7K4J7_9GAMM</name>
<dbReference type="SUPFAM" id="SSF53850">
    <property type="entry name" value="Periplasmic binding protein-like II"/>
    <property type="match status" value="1"/>
</dbReference>
<dbReference type="Pfam" id="PF00497">
    <property type="entry name" value="SBP_bac_3"/>
    <property type="match status" value="1"/>
</dbReference>
<evidence type="ECO:0000256" key="3">
    <source>
        <dbReference type="SAM" id="SignalP"/>
    </source>
</evidence>
<protein>
    <submittedName>
        <fullName evidence="5">Polar amino acid transport system substrate-binding protein</fullName>
    </submittedName>
</protein>
<dbReference type="RefSeq" id="WP_074866445.1">
    <property type="nucleotide sequence ID" value="NZ_FOAS01000005.1"/>
</dbReference>
<evidence type="ECO:0000256" key="2">
    <source>
        <dbReference type="ARBA" id="ARBA00022729"/>
    </source>
</evidence>
<evidence type="ECO:0000256" key="1">
    <source>
        <dbReference type="ARBA" id="ARBA00010333"/>
    </source>
</evidence>
<evidence type="ECO:0000313" key="5">
    <source>
        <dbReference type="EMBL" id="SEK81436.1"/>
    </source>
</evidence>
<keyword evidence="6" id="KW-1185">Reference proteome</keyword>
<evidence type="ECO:0000313" key="6">
    <source>
        <dbReference type="Proteomes" id="UP000185766"/>
    </source>
</evidence>